<dbReference type="InterPro" id="IPR000847">
    <property type="entry name" value="LysR_HTH_N"/>
</dbReference>
<name>A0A3P4B3R0_9BURK</name>
<evidence type="ECO:0000313" key="7">
    <source>
        <dbReference type="Proteomes" id="UP000277294"/>
    </source>
</evidence>
<dbReference type="Gene3D" id="3.40.190.10">
    <property type="entry name" value="Periplasmic binding protein-like II"/>
    <property type="match status" value="2"/>
</dbReference>
<dbReference type="InterPro" id="IPR036388">
    <property type="entry name" value="WH-like_DNA-bd_sf"/>
</dbReference>
<proteinExistence type="inferred from homology"/>
<dbReference type="Proteomes" id="UP000277294">
    <property type="component" value="Unassembled WGS sequence"/>
</dbReference>
<dbReference type="PANTHER" id="PTHR30537">
    <property type="entry name" value="HTH-TYPE TRANSCRIPTIONAL REGULATOR"/>
    <property type="match status" value="1"/>
</dbReference>
<dbReference type="InterPro" id="IPR058163">
    <property type="entry name" value="LysR-type_TF_proteobact-type"/>
</dbReference>
<evidence type="ECO:0000256" key="2">
    <source>
        <dbReference type="ARBA" id="ARBA00023015"/>
    </source>
</evidence>
<dbReference type="CDD" id="cd08432">
    <property type="entry name" value="PBP2_GcdR_TrpI_HvrB_AmpR_like"/>
    <property type="match status" value="1"/>
</dbReference>
<dbReference type="RefSeq" id="WP_124080387.1">
    <property type="nucleotide sequence ID" value="NZ_UWPJ01000023.1"/>
</dbReference>
<dbReference type="Gene3D" id="1.10.10.10">
    <property type="entry name" value="Winged helix-like DNA-binding domain superfamily/Winged helix DNA-binding domain"/>
    <property type="match status" value="1"/>
</dbReference>
<dbReference type="GO" id="GO:0006351">
    <property type="term" value="P:DNA-templated transcription"/>
    <property type="evidence" value="ECO:0007669"/>
    <property type="project" value="TreeGrafter"/>
</dbReference>
<dbReference type="EMBL" id="UWPJ01000023">
    <property type="protein sequence ID" value="VCU70929.1"/>
    <property type="molecule type" value="Genomic_DNA"/>
</dbReference>
<keyword evidence="4" id="KW-0804">Transcription</keyword>
<organism evidence="6 7">
    <name type="scientific">Pigmentiphaga humi</name>
    <dbReference type="NCBI Taxonomy" id="2478468"/>
    <lineage>
        <taxon>Bacteria</taxon>
        <taxon>Pseudomonadati</taxon>
        <taxon>Pseudomonadota</taxon>
        <taxon>Betaproteobacteria</taxon>
        <taxon>Burkholderiales</taxon>
        <taxon>Alcaligenaceae</taxon>
        <taxon>Pigmentiphaga</taxon>
    </lineage>
</organism>
<dbReference type="Pfam" id="PF00126">
    <property type="entry name" value="HTH_1"/>
    <property type="match status" value="1"/>
</dbReference>
<keyword evidence="2" id="KW-0805">Transcription regulation</keyword>
<evidence type="ECO:0000313" key="6">
    <source>
        <dbReference type="EMBL" id="VCU70929.1"/>
    </source>
</evidence>
<evidence type="ECO:0000259" key="5">
    <source>
        <dbReference type="PROSITE" id="PS50931"/>
    </source>
</evidence>
<feature type="domain" description="HTH lysR-type" evidence="5">
    <location>
        <begin position="6"/>
        <end position="63"/>
    </location>
</feature>
<keyword evidence="7" id="KW-1185">Reference proteome</keyword>
<dbReference type="GO" id="GO:0043565">
    <property type="term" value="F:sequence-specific DNA binding"/>
    <property type="evidence" value="ECO:0007669"/>
    <property type="project" value="TreeGrafter"/>
</dbReference>
<reference evidence="6 7" key="1">
    <citation type="submission" date="2018-10" db="EMBL/GenBank/DDBJ databases">
        <authorList>
            <person name="Criscuolo A."/>
        </authorList>
    </citation>
    <scope>NUCLEOTIDE SEQUENCE [LARGE SCALE GENOMIC DNA]</scope>
    <source>
        <strain evidence="6">DnA1</strain>
    </source>
</reference>
<accession>A0A3P4B3R0</accession>
<comment type="similarity">
    <text evidence="1">Belongs to the LysR transcriptional regulatory family.</text>
</comment>
<dbReference type="FunFam" id="1.10.10.10:FF:000038">
    <property type="entry name" value="Glycine cleavage system transcriptional activator"/>
    <property type="match status" value="1"/>
</dbReference>
<dbReference type="SUPFAM" id="SSF53850">
    <property type="entry name" value="Periplasmic binding protein-like II"/>
    <property type="match status" value="1"/>
</dbReference>
<dbReference type="PROSITE" id="PS50931">
    <property type="entry name" value="HTH_LYSR"/>
    <property type="match status" value="1"/>
</dbReference>
<evidence type="ECO:0000256" key="3">
    <source>
        <dbReference type="ARBA" id="ARBA00023125"/>
    </source>
</evidence>
<protein>
    <submittedName>
        <fullName evidence="6">Glycine cleavage system transcriptional activator</fullName>
    </submittedName>
</protein>
<dbReference type="InterPro" id="IPR036390">
    <property type="entry name" value="WH_DNA-bd_sf"/>
</dbReference>
<gene>
    <name evidence="6" type="primary">gcvA_10</name>
    <name evidence="6" type="ORF">PIGHUM_03009</name>
</gene>
<dbReference type="InterPro" id="IPR005119">
    <property type="entry name" value="LysR_subst-bd"/>
</dbReference>
<dbReference type="SUPFAM" id="SSF46785">
    <property type="entry name" value="Winged helix' DNA-binding domain"/>
    <property type="match status" value="1"/>
</dbReference>
<dbReference type="OrthoDB" id="5526340at2"/>
<sequence>MASFIPPLNALLAFEATARHLSFTKAANELHLTQAAISHQIRALEDRLGTTLFVRARGKIALTTPGAEYLEAISGLLVALSTATDRASQGGNENTLTVSCLPTFATECLLPALPEFRAAYPRLRIQLSTTAAFDAFQINAYDVAIRYGSGKWDGVRSDWLCDEYFFPVMAPSLIRGRSDLGAQAILSDSVWLRTYFTSLYEDDWQEWLAAADLADLQPSMELGMHMQLTSLAGAVEGLGVVIGRTPLVNRAMRREALVSPFGPRLKSKSAYYLATPESRHAHQKVACFRDWLLERAERDWRAGPEALAAHAR</sequence>
<dbReference type="AlphaFoldDB" id="A0A3P4B3R0"/>
<dbReference type="Pfam" id="PF03466">
    <property type="entry name" value="LysR_substrate"/>
    <property type="match status" value="1"/>
</dbReference>
<dbReference type="PRINTS" id="PR00039">
    <property type="entry name" value="HTHLYSR"/>
</dbReference>
<evidence type="ECO:0000256" key="4">
    <source>
        <dbReference type="ARBA" id="ARBA00023163"/>
    </source>
</evidence>
<dbReference type="PANTHER" id="PTHR30537:SF74">
    <property type="entry name" value="HTH-TYPE TRANSCRIPTIONAL REGULATOR TRPI"/>
    <property type="match status" value="1"/>
</dbReference>
<dbReference type="GO" id="GO:0003700">
    <property type="term" value="F:DNA-binding transcription factor activity"/>
    <property type="evidence" value="ECO:0007669"/>
    <property type="project" value="InterPro"/>
</dbReference>
<keyword evidence="3" id="KW-0238">DNA-binding</keyword>
<evidence type="ECO:0000256" key="1">
    <source>
        <dbReference type="ARBA" id="ARBA00009437"/>
    </source>
</evidence>